<reference evidence="4 5" key="1">
    <citation type="submission" date="2024-05" db="EMBL/GenBank/DDBJ databases">
        <title>Genome sequencing and assembly of Indian major carp, Cirrhinus mrigala (Hamilton, 1822).</title>
        <authorList>
            <person name="Mohindra V."/>
            <person name="Chowdhury L.M."/>
            <person name="Lal K."/>
            <person name="Jena J.K."/>
        </authorList>
    </citation>
    <scope>NUCLEOTIDE SEQUENCE [LARGE SCALE GENOMIC DNA]</scope>
    <source>
        <strain evidence="4">CM1030</strain>
        <tissue evidence="4">Blood</tissue>
    </source>
</reference>
<evidence type="ECO:0000259" key="3">
    <source>
        <dbReference type="Pfam" id="PF23289"/>
    </source>
</evidence>
<organism evidence="4 5">
    <name type="scientific">Cirrhinus mrigala</name>
    <name type="common">Mrigala</name>
    <dbReference type="NCBI Taxonomy" id="683832"/>
    <lineage>
        <taxon>Eukaryota</taxon>
        <taxon>Metazoa</taxon>
        <taxon>Chordata</taxon>
        <taxon>Craniata</taxon>
        <taxon>Vertebrata</taxon>
        <taxon>Euteleostomi</taxon>
        <taxon>Actinopterygii</taxon>
        <taxon>Neopterygii</taxon>
        <taxon>Teleostei</taxon>
        <taxon>Ostariophysi</taxon>
        <taxon>Cypriniformes</taxon>
        <taxon>Cyprinidae</taxon>
        <taxon>Labeoninae</taxon>
        <taxon>Labeonini</taxon>
        <taxon>Cirrhinus</taxon>
    </lineage>
</organism>
<accession>A0ABD0RZG6</accession>
<dbReference type="Pfam" id="PF23289">
    <property type="entry name" value="Spectrin_5"/>
    <property type="match status" value="1"/>
</dbReference>
<keyword evidence="5" id="KW-1185">Reference proteome</keyword>
<evidence type="ECO:0000256" key="1">
    <source>
        <dbReference type="ARBA" id="ARBA00022658"/>
    </source>
</evidence>
<dbReference type="GO" id="GO:0005085">
    <property type="term" value="F:guanyl-nucleotide exchange factor activity"/>
    <property type="evidence" value="ECO:0007669"/>
    <property type="project" value="UniProtKB-KW"/>
</dbReference>
<feature type="non-terminal residue" evidence="4">
    <location>
        <position position="1"/>
    </location>
</feature>
<dbReference type="Proteomes" id="UP001529510">
    <property type="component" value="Unassembled WGS sequence"/>
</dbReference>
<feature type="domain" description="Guanine nucleotide exchange factor DBS-like spectrin-like" evidence="3">
    <location>
        <begin position="15"/>
        <end position="92"/>
    </location>
</feature>
<name>A0ABD0RZG6_CIRMR</name>
<proteinExistence type="predicted"/>
<sequence>ATKWCDDGIYLLASQPVDKCQSQDGAESALQEIERYLETANQHKLTDLNGIWRDYESVLTQDLRDQVDKVFQKQLSMQEMFEKRRVSLKKLAAKQTRPVQPVAPRPEAIIKSPMSSPG</sequence>
<dbReference type="PANTHER" id="PTHR22826">
    <property type="entry name" value="RHO GUANINE EXCHANGE FACTOR-RELATED"/>
    <property type="match status" value="1"/>
</dbReference>
<evidence type="ECO:0000313" key="5">
    <source>
        <dbReference type="Proteomes" id="UP001529510"/>
    </source>
</evidence>
<dbReference type="InterPro" id="IPR051336">
    <property type="entry name" value="RhoGEF_Guanine_NuclExch_SF"/>
</dbReference>
<gene>
    <name evidence="4" type="ORF">M9458_001205</name>
</gene>
<evidence type="ECO:0000256" key="2">
    <source>
        <dbReference type="SAM" id="MobiDB-lite"/>
    </source>
</evidence>
<comment type="caution">
    <text evidence="4">The sequence shown here is derived from an EMBL/GenBank/DDBJ whole genome shotgun (WGS) entry which is preliminary data.</text>
</comment>
<protein>
    <recommendedName>
        <fullName evidence="3">Guanine nucleotide exchange factor DBS-like spectrin-like domain-containing protein</fullName>
    </recommendedName>
</protein>
<evidence type="ECO:0000313" key="4">
    <source>
        <dbReference type="EMBL" id="KAL0203187.1"/>
    </source>
</evidence>
<dbReference type="PANTHER" id="PTHR22826:SF115">
    <property type="entry name" value="GUANINE NUCLEOTIDE EXCHANGE FACTOR DBS"/>
    <property type="match status" value="1"/>
</dbReference>
<dbReference type="InterPro" id="IPR056466">
    <property type="entry name" value="Spectrin_DBS"/>
</dbReference>
<dbReference type="AlphaFoldDB" id="A0ABD0RZG6"/>
<feature type="region of interest" description="Disordered" evidence="2">
    <location>
        <begin position="94"/>
        <end position="118"/>
    </location>
</feature>
<dbReference type="EMBL" id="JAMKFB020000001">
    <property type="protein sequence ID" value="KAL0203187.1"/>
    <property type="molecule type" value="Genomic_DNA"/>
</dbReference>
<keyword evidence="1" id="KW-0344">Guanine-nucleotide releasing factor</keyword>